<feature type="compositionally biased region" description="Polar residues" evidence="1">
    <location>
        <begin position="1029"/>
        <end position="1048"/>
    </location>
</feature>
<name>A0A1B6LH54_9HEMI</name>
<reference evidence="2" key="1">
    <citation type="submission" date="2015-11" db="EMBL/GenBank/DDBJ databases">
        <title>De novo transcriptome assembly of four potential Pierce s Disease insect vectors from Arizona vineyards.</title>
        <authorList>
            <person name="Tassone E.E."/>
        </authorList>
    </citation>
    <scope>NUCLEOTIDE SEQUENCE</scope>
</reference>
<gene>
    <name evidence="2" type="ORF">g.22627</name>
</gene>
<evidence type="ECO:0000313" key="2">
    <source>
        <dbReference type="EMBL" id="JAT23025.1"/>
    </source>
</evidence>
<feature type="region of interest" description="Disordered" evidence="1">
    <location>
        <begin position="939"/>
        <end position="985"/>
    </location>
</feature>
<feature type="region of interest" description="Disordered" evidence="1">
    <location>
        <begin position="821"/>
        <end position="850"/>
    </location>
</feature>
<accession>A0A1B6LH54</accession>
<proteinExistence type="predicted"/>
<feature type="compositionally biased region" description="Polar residues" evidence="1">
    <location>
        <begin position="823"/>
        <end position="846"/>
    </location>
</feature>
<feature type="compositionally biased region" description="Polar residues" evidence="1">
    <location>
        <begin position="963"/>
        <end position="981"/>
    </location>
</feature>
<evidence type="ECO:0000256" key="1">
    <source>
        <dbReference type="SAM" id="MobiDB-lite"/>
    </source>
</evidence>
<feature type="region of interest" description="Disordered" evidence="1">
    <location>
        <begin position="18"/>
        <end position="54"/>
    </location>
</feature>
<organism evidence="2">
    <name type="scientific">Graphocephala atropunctata</name>
    <dbReference type="NCBI Taxonomy" id="36148"/>
    <lineage>
        <taxon>Eukaryota</taxon>
        <taxon>Metazoa</taxon>
        <taxon>Ecdysozoa</taxon>
        <taxon>Arthropoda</taxon>
        <taxon>Hexapoda</taxon>
        <taxon>Insecta</taxon>
        <taxon>Pterygota</taxon>
        <taxon>Neoptera</taxon>
        <taxon>Paraneoptera</taxon>
        <taxon>Hemiptera</taxon>
        <taxon>Auchenorrhyncha</taxon>
        <taxon>Membracoidea</taxon>
        <taxon>Cicadellidae</taxon>
        <taxon>Cicadellinae</taxon>
        <taxon>Cicadellini</taxon>
        <taxon>Graphocephala</taxon>
    </lineage>
</organism>
<dbReference type="EMBL" id="GEBQ01016952">
    <property type="protein sequence ID" value="JAT23025.1"/>
    <property type="molecule type" value="Transcribed_RNA"/>
</dbReference>
<feature type="region of interest" description="Disordered" evidence="1">
    <location>
        <begin position="1026"/>
        <end position="1048"/>
    </location>
</feature>
<dbReference type="AlphaFoldDB" id="A0A1B6LH54"/>
<protein>
    <submittedName>
        <fullName evidence="2">Uncharacterized protein</fullName>
    </submittedName>
</protein>
<feature type="region of interest" description="Disordered" evidence="1">
    <location>
        <begin position="1105"/>
        <end position="1163"/>
    </location>
</feature>
<sequence>MSSVEECDETKACETVDLMEDTQKGSFDDNDTEFKSYIDTESSSDGNDENEESEHSLICTTFNFDELFNKKININEKCIEEGLPQTSSGATLDQSTDIFQEKKQNFIEKNDTSNLPPNKPTSFAQELKSEFCIPIATSETSNDLNSNKINVLGKPAGFNISANDSLHLDDYMGTGFSVLQSRDTAIINSDIDKHSTTHTDNQEQHPKESVSLTENTTYLSILNKAEISFQSDTEETEHGFKKENNVDGSEILTDNVLSKTNAPIATDPQKVLEMKLANLLPKLPINASFDSSLPDLTVVTSIDAAINSIREKYANLAQSDTTKTENEVPVKNEFQNIKSLQFPNSLLTDYTHDSAKPITNILSAKVVQNSQEELFKENITEKVQENVFELESKPILLLHSLASKQDAITDDASEFPNKQELEINLDSSNELDFDTSLSADKDLVSETNDEAIINKLLTEEQQFEDFINKPPTSSTRRGSEVALNLILQENSQILSKIHQQSRRSSEISISSKHLLENDEHNEIDPGQKTEDMINLKEEIMQLNKTIYLDENIEILPQYTSSADSGYKSVASDENSSKQELLSRTMNLSEKNEEQQFIISAVSKEITNAQEPSNVYPLSLCGSEGDKESLPDVCKFDRELNKSSKYEDSNKNASVIDCCSHKYQPYTPFELSKESQSISTDTCPEGFDRDLHSVTVSGFTEPYRHTKRASIMSPTKELEENSPLEARPTNVKETLYGDECAVAILKCTDNPQEVGKKAMLYGYNEVYKSEVSKIKCSPDTNEDILKELRYLDIKPEETLDYSDPKSESLSPVKPSDSYYLFRENNPTRTTPDLPSSADQQHSFTPNQHPLFDYSPDARASRSIFRKSYKNHKATSVDSASLDKIMNDKYLDETCKSLVRSATVIDDDNSLYMNSYKNHGRLLMDKGELDTCISLDKHGTNSNQEWYNDRKPLDSSDGSAYDITKPSSTKMNPSYSQFLSKDSNSLDDREIERREKLLFKYKSEDLGRSVSPSRYRFSSASPIRQRLDTLTPYSINRTKSPSPTGYNRSSLALASGKSTTFDSSVSQSSGYGSSKEYKQCSKTESLDLSQSSDRHAGFLRKRAESFETSTWDKFSEEKKPLSPSSPIKFNPFPVRSSSRQPKELGVKLGLYLPPKSDKSPSKHMT</sequence>
<feature type="compositionally biased region" description="Basic and acidic residues" evidence="1">
    <location>
        <begin position="1153"/>
        <end position="1163"/>
    </location>
</feature>
<feature type="compositionally biased region" description="Basic and acidic residues" evidence="1">
    <location>
        <begin position="21"/>
        <end position="38"/>
    </location>
</feature>